<protein>
    <recommendedName>
        <fullName evidence="1">RNA polymerase sigma factor 70 region 4 type 2 domain-containing protein</fullName>
    </recommendedName>
</protein>
<dbReference type="EMBL" id="AP019400">
    <property type="protein sequence ID" value="BBI31191.1"/>
    <property type="molecule type" value="Genomic_DNA"/>
</dbReference>
<dbReference type="AlphaFoldDB" id="A0A3T1CZF6"/>
<dbReference type="CDD" id="cd06171">
    <property type="entry name" value="Sigma70_r4"/>
    <property type="match status" value="1"/>
</dbReference>
<gene>
    <name evidence="2" type="ORF">KCTCHS21_05900</name>
</gene>
<dbReference type="KEGG" id="cohn:KCTCHS21_05900"/>
<accession>A0A3T1CZF6</accession>
<dbReference type="GO" id="GO:0003677">
    <property type="term" value="F:DNA binding"/>
    <property type="evidence" value="ECO:0007669"/>
    <property type="project" value="InterPro"/>
</dbReference>
<sequence length="55" mass="6558">MPLKMREVLILHAKYEMTMKEIADLLQISEGTVKSRLARARQQMNRYWKESAAYE</sequence>
<dbReference type="Proteomes" id="UP000289856">
    <property type="component" value="Chromosome"/>
</dbReference>
<feature type="domain" description="RNA polymerase sigma factor 70 region 4 type 2" evidence="1">
    <location>
        <begin position="1"/>
        <end position="44"/>
    </location>
</feature>
<name>A0A3T1CZF6_9BACL</name>
<dbReference type="InterPro" id="IPR013324">
    <property type="entry name" value="RNA_pol_sigma_r3/r4-like"/>
</dbReference>
<organism evidence="2 3">
    <name type="scientific">Cohnella abietis</name>
    <dbReference type="NCBI Taxonomy" id="2507935"/>
    <lineage>
        <taxon>Bacteria</taxon>
        <taxon>Bacillati</taxon>
        <taxon>Bacillota</taxon>
        <taxon>Bacilli</taxon>
        <taxon>Bacillales</taxon>
        <taxon>Paenibacillaceae</taxon>
        <taxon>Cohnella</taxon>
    </lineage>
</organism>
<keyword evidence="3" id="KW-1185">Reference proteome</keyword>
<evidence type="ECO:0000259" key="1">
    <source>
        <dbReference type="Pfam" id="PF08281"/>
    </source>
</evidence>
<reference evidence="2 3" key="1">
    <citation type="submission" date="2019-01" db="EMBL/GenBank/DDBJ databases">
        <title>Complete genome sequence of Cohnella hallensis HS21 isolated from Korean fir (Abies koreana) rhizospheric soil.</title>
        <authorList>
            <person name="Jiang L."/>
            <person name="Kang S.W."/>
            <person name="Kim S."/>
            <person name="Jung J."/>
            <person name="Kim C.Y."/>
            <person name="Kim D.H."/>
            <person name="Kim S.W."/>
            <person name="Lee J."/>
        </authorList>
    </citation>
    <scope>NUCLEOTIDE SEQUENCE [LARGE SCALE GENOMIC DNA]</scope>
    <source>
        <strain evidence="2 3">HS21</strain>
    </source>
</reference>
<dbReference type="Gene3D" id="1.10.10.10">
    <property type="entry name" value="Winged helix-like DNA-binding domain superfamily/Winged helix DNA-binding domain"/>
    <property type="match status" value="1"/>
</dbReference>
<dbReference type="GO" id="GO:0006352">
    <property type="term" value="P:DNA-templated transcription initiation"/>
    <property type="evidence" value="ECO:0007669"/>
    <property type="project" value="InterPro"/>
</dbReference>
<proteinExistence type="predicted"/>
<dbReference type="InterPro" id="IPR013249">
    <property type="entry name" value="RNA_pol_sigma70_r4_t2"/>
</dbReference>
<dbReference type="GO" id="GO:0016987">
    <property type="term" value="F:sigma factor activity"/>
    <property type="evidence" value="ECO:0007669"/>
    <property type="project" value="InterPro"/>
</dbReference>
<dbReference type="SUPFAM" id="SSF88659">
    <property type="entry name" value="Sigma3 and sigma4 domains of RNA polymerase sigma factors"/>
    <property type="match status" value="1"/>
</dbReference>
<evidence type="ECO:0000313" key="3">
    <source>
        <dbReference type="Proteomes" id="UP000289856"/>
    </source>
</evidence>
<dbReference type="Pfam" id="PF08281">
    <property type="entry name" value="Sigma70_r4_2"/>
    <property type="match status" value="1"/>
</dbReference>
<dbReference type="InterPro" id="IPR036388">
    <property type="entry name" value="WH-like_DNA-bd_sf"/>
</dbReference>
<evidence type="ECO:0000313" key="2">
    <source>
        <dbReference type="EMBL" id="BBI31191.1"/>
    </source>
</evidence>